<feature type="compositionally biased region" description="Acidic residues" evidence="1">
    <location>
        <begin position="205"/>
        <end position="221"/>
    </location>
</feature>
<evidence type="ECO:0000256" key="1">
    <source>
        <dbReference type="SAM" id="MobiDB-lite"/>
    </source>
</evidence>
<feature type="compositionally biased region" description="Basic and acidic residues" evidence="1">
    <location>
        <begin position="29"/>
        <end position="38"/>
    </location>
</feature>
<evidence type="ECO:0000313" key="2">
    <source>
        <dbReference type="EMBL" id="CBY41312.1"/>
    </source>
</evidence>
<organism evidence="2">
    <name type="scientific">Oikopleura dioica</name>
    <name type="common">Tunicate</name>
    <dbReference type="NCBI Taxonomy" id="34765"/>
    <lineage>
        <taxon>Eukaryota</taxon>
        <taxon>Metazoa</taxon>
        <taxon>Chordata</taxon>
        <taxon>Tunicata</taxon>
        <taxon>Appendicularia</taxon>
        <taxon>Copelata</taxon>
        <taxon>Oikopleuridae</taxon>
        <taxon>Oikopleura</taxon>
    </lineage>
</organism>
<gene>
    <name evidence="2" type="ORF">GSOID_T00023376001</name>
</gene>
<dbReference type="EMBL" id="FN656376">
    <property type="protein sequence ID" value="CBY41312.1"/>
    <property type="molecule type" value="Genomic_DNA"/>
</dbReference>
<proteinExistence type="predicted"/>
<feature type="region of interest" description="Disordered" evidence="1">
    <location>
        <begin position="188"/>
        <end position="238"/>
    </location>
</feature>
<dbReference type="AlphaFoldDB" id="E4Z0T4"/>
<feature type="compositionally biased region" description="Polar residues" evidence="1">
    <location>
        <begin position="10"/>
        <end position="20"/>
    </location>
</feature>
<sequence length="341" mass="38419">MEDMRALRKNLTNELNSSFTKPHPYATLTEDKPNAFNEREDFDPVVKIGNPHNKGRTEQPDLNLAEYYYQFQNPDGDKYVDDNCSTATSLSSRVINVKTSCGAEKQLVFDSRTPPPIPELPPVPFEQREEVTLHFYPPVDTEDDKEFDSVRQLCKNYSTPPPIPKRIDSIAKNIDKYFDLKLVKRADEDEENAGERIERQILDSSDIELESEVSFEEDEASEAQLVPFTEDEKSIPDVGEFQEPKILDAFPAPPICVNLPVPHKLGPSAEPDAKRDSQNEKSTSNLQGTSAPPKPQRKKKSNPLDKESLGGLKFRELMALVGSKSEKNSALIAELIMKNGR</sequence>
<accession>E4Z0T4</accession>
<name>E4Z0T4_OIKDI</name>
<feature type="region of interest" description="Disordered" evidence="1">
    <location>
        <begin position="258"/>
        <end position="309"/>
    </location>
</feature>
<dbReference type="Proteomes" id="UP000011014">
    <property type="component" value="Unassembled WGS sequence"/>
</dbReference>
<feature type="compositionally biased region" description="Polar residues" evidence="1">
    <location>
        <begin position="280"/>
        <end position="290"/>
    </location>
</feature>
<feature type="compositionally biased region" description="Basic and acidic residues" evidence="1">
    <location>
        <begin position="188"/>
        <end position="201"/>
    </location>
</feature>
<protein>
    <submittedName>
        <fullName evidence="2">Uncharacterized protein</fullName>
    </submittedName>
</protein>
<feature type="region of interest" description="Disordered" evidence="1">
    <location>
        <begin position="1"/>
        <end position="38"/>
    </location>
</feature>
<reference evidence="2" key="1">
    <citation type="journal article" date="2010" name="Science">
        <title>Plasticity of animal genome architecture unmasked by rapid evolution of a pelagic tunicate.</title>
        <authorList>
            <person name="Denoeud F."/>
            <person name="Henriet S."/>
            <person name="Mungpakdee S."/>
            <person name="Aury J.M."/>
            <person name="Da Silva C."/>
            <person name="Brinkmann H."/>
            <person name="Mikhaleva J."/>
            <person name="Olsen L.C."/>
            <person name="Jubin C."/>
            <person name="Canestro C."/>
            <person name="Bouquet J.M."/>
            <person name="Danks G."/>
            <person name="Poulain J."/>
            <person name="Campsteijn C."/>
            <person name="Adamski M."/>
            <person name="Cross I."/>
            <person name="Yadetie F."/>
            <person name="Muffato M."/>
            <person name="Louis A."/>
            <person name="Butcher S."/>
            <person name="Tsagkogeorga G."/>
            <person name="Konrad A."/>
            <person name="Singh S."/>
            <person name="Jensen M.F."/>
            <person name="Cong E.H."/>
            <person name="Eikeseth-Otteraa H."/>
            <person name="Noel B."/>
            <person name="Anthouard V."/>
            <person name="Porcel B.M."/>
            <person name="Kachouri-Lafond R."/>
            <person name="Nishino A."/>
            <person name="Ugolini M."/>
            <person name="Chourrout P."/>
            <person name="Nishida H."/>
            <person name="Aasland R."/>
            <person name="Huzurbazar S."/>
            <person name="Westhof E."/>
            <person name="Delsuc F."/>
            <person name="Lehrach H."/>
            <person name="Reinhardt R."/>
            <person name="Weissenbach J."/>
            <person name="Roy S.W."/>
            <person name="Artiguenave F."/>
            <person name="Postlethwait J.H."/>
            <person name="Manak J.R."/>
            <person name="Thompson E.M."/>
            <person name="Jaillon O."/>
            <person name="Du Pasquier L."/>
            <person name="Boudinot P."/>
            <person name="Liberles D.A."/>
            <person name="Volff J.N."/>
            <person name="Philippe H."/>
            <person name="Lenhard B."/>
            <person name="Roest Crollius H."/>
            <person name="Wincker P."/>
            <person name="Chourrout D."/>
        </authorList>
    </citation>
    <scope>NUCLEOTIDE SEQUENCE [LARGE SCALE GENOMIC DNA]</scope>
</reference>